<sequence>MDAEQEWVRSRVQNVLVDPNAAHGRNTSHARRRVVPFLSSRSAVMRKTAEAVHIHTADDQLEHGHACAPSTATTSALSTATTGAPSTATTSAPSTATTGAPSTATTGAPSTATTSAPSTATTGAPSTATTGAPSTATVVASPPRYELPIHRHPSFPLRQPFQPCDENGGLTAASIHGA</sequence>
<dbReference type="Proteomes" id="UP000076580">
    <property type="component" value="Chromosome 01"/>
</dbReference>
<dbReference type="RefSeq" id="XP_040661347.1">
    <property type="nucleotide sequence ID" value="XM_040800464.1"/>
</dbReference>
<name>A0A151GY25_DRECN</name>
<gene>
    <name evidence="2" type="ORF">DCS_03140</name>
</gene>
<dbReference type="EMBL" id="LAYC01000001">
    <property type="protein sequence ID" value="KYK61995.1"/>
    <property type="molecule type" value="Genomic_DNA"/>
</dbReference>
<dbReference type="AlphaFoldDB" id="A0A151GY25"/>
<feature type="compositionally biased region" description="Low complexity" evidence="1">
    <location>
        <begin position="68"/>
        <end position="137"/>
    </location>
</feature>
<reference evidence="2 3" key="1">
    <citation type="journal article" date="2016" name="Sci. Rep.">
        <title>Insights into Adaptations to a Near-Obligate Nematode Endoparasitic Lifestyle from the Finished Genome of Drechmeria coniospora.</title>
        <authorList>
            <person name="Zhang L."/>
            <person name="Zhou Z."/>
            <person name="Guo Q."/>
            <person name="Fokkens L."/>
            <person name="Miskei M."/>
            <person name="Pocsi I."/>
            <person name="Zhang W."/>
            <person name="Chen M."/>
            <person name="Wang L."/>
            <person name="Sun Y."/>
            <person name="Donzelli B.G."/>
            <person name="Gibson D.M."/>
            <person name="Nelson D.R."/>
            <person name="Luo J.G."/>
            <person name="Rep M."/>
            <person name="Liu H."/>
            <person name="Yang S."/>
            <person name="Wang J."/>
            <person name="Krasnoff S.B."/>
            <person name="Xu Y."/>
            <person name="Molnar I."/>
            <person name="Lin M."/>
        </authorList>
    </citation>
    <scope>NUCLEOTIDE SEQUENCE [LARGE SCALE GENOMIC DNA]</scope>
    <source>
        <strain evidence="2 3">ARSEF 6962</strain>
    </source>
</reference>
<comment type="caution">
    <text evidence="2">The sequence shown here is derived from an EMBL/GenBank/DDBJ whole genome shotgun (WGS) entry which is preliminary data.</text>
</comment>
<organism evidence="2 3">
    <name type="scientific">Drechmeria coniospora</name>
    <name type="common">Nematophagous fungus</name>
    <name type="synonym">Meria coniospora</name>
    <dbReference type="NCBI Taxonomy" id="98403"/>
    <lineage>
        <taxon>Eukaryota</taxon>
        <taxon>Fungi</taxon>
        <taxon>Dikarya</taxon>
        <taxon>Ascomycota</taxon>
        <taxon>Pezizomycotina</taxon>
        <taxon>Sordariomycetes</taxon>
        <taxon>Hypocreomycetidae</taxon>
        <taxon>Hypocreales</taxon>
        <taxon>Ophiocordycipitaceae</taxon>
        <taxon>Drechmeria</taxon>
    </lineage>
</organism>
<dbReference type="InParanoid" id="A0A151GY25"/>
<accession>A0A151GY25</accession>
<dbReference type="GeneID" id="63715783"/>
<proteinExistence type="predicted"/>
<keyword evidence="3" id="KW-1185">Reference proteome</keyword>
<feature type="region of interest" description="Disordered" evidence="1">
    <location>
        <begin position="67"/>
        <end position="178"/>
    </location>
</feature>
<evidence type="ECO:0000256" key="1">
    <source>
        <dbReference type="SAM" id="MobiDB-lite"/>
    </source>
</evidence>
<evidence type="ECO:0000313" key="3">
    <source>
        <dbReference type="Proteomes" id="UP000076580"/>
    </source>
</evidence>
<protein>
    <submittedName>
        <fullName evidence="2">Uncharacterized protein</fullName>
    </submittedName>
</protein>
<evidence type="ECO:0000313" key="2">
    <source>
        <dbReference type="EMBL" id="KYK61995.1"/>
    </source>
</evidence>